<evidence type="ECO:0000256" key="9">
    <source>
        <dbReference type="ARBA" id="ARBA00029447"/>
    </source>
</evidence>
<dbReference type="PROSITE" id="PS51753">
    <property type="entry name" value="HBM"/>
    <property type="match status" value="1"/>
</dbReference>
<dbReference type="Gene3D" id="1.20.1440.210">
    <property type="match status" value="1"/>
</dbReference>
<dbReference type="Pfam" id="PF16591">
    <property type="entry name" value="HBM"/>
    <property type="match status" value="1"/>
</dbReference>
<comment type="subcellular location">
    <subcellularLocation>
        <location evidence="1">Cell membrane</location>
        <topology evidence="1">Multi-pass membrane protein</topology>
    </subcellularLocation>
</comment>
<evidence type="ECO:0000256" key="7">
    <source>
        <dbReference type="ARBA" id="ARBA00023136"/>
    </source>
</evidence>
<feature type="domain" description="HBM" evidence="14">
    <location>
        <begin position="60"/>
        <end position="307"/>
    </location>
</feature>
<dbReference type="PROSITE" id="PS50885">
    <property type="entry name" value="HAMP"/>
    <property type="match status" value="1"/>
</dbReference>
<dbReference type="SMART" id="SM00304">
    <property type="entry name" value="HAMP"/>
    <property type="match status" value="1"/>
</dbReference>
<dbReference type="SMART" id="SM00283">
    <property type="entry name" value="MA"/>
    <property type="match status" value="1"/>
</dbReference>
<dbReference type="EMBL" id="RBRQ01000255">
    <property type="protein sequence ID" value="RMR05416.1"/>
    <property type="molecule type" value="Genomic_DNA"/>
</dbReference>
<evidence type="ECO:0000259" key="14">
    <source>
        <dbReference type="PROSITE" id="PS51753"/>
    </source>
</evidence>
<reference evidence="15 16" key="1">
    <citation type="submission" date="2018-08" db="EMBL/GenBank/DDBJ databases">
        <title>Recombination of ecologically and evolutionarily significant loci maintains genetic cohesion in the Pseudomonas syringae species complex.</title>
        <authorList>
            <person name="Dillon M."/>
            <person name="Thakur S."/>
            <person name="Almeida R.N.D."/>
            <person name="Weir B.S."/>
            <person name="Guttman D.S."/>
        </authorList>
    </citation>
    <scope>NUCLEOTIDE SEQUENCE [LARGE SCALE GENOMIC DNA]</scope>
    <source>
        <strain evidence="15 16">ICMP 8670</strain>
    </source>
</reference>
<name>A0A3M4RSH0_9PSED</name>
<dbReference type="Pfam" id="PF00015">
    <property type="entry name" value="MCPsignal"/>
    <property type="match status" value="1"/>
</dbReference>
<evidence type="ECO:0000256" key="6">
    <source>
        <dbReference type="ARBA" id="ARBA00022989"/>
    </source>
</evidence>
<dbReference type="Proteomes" id="UP000276615">
    <property type="component" value="Unassembled WGS sequence"/>
</dbReference>
<keyword evidence="4" id="KW-0145">Chemotaxis</keyword>
<dbReference type="PANTHER" id="PTHR32089">
    <property type="entry name" value="METHYL-ACCEPTING CHEMOTAXIS PROTEIN MCPB"/>
    <property type="match status" value="1"/>
</dbReference>
<evidence type="ECO:0000256" key="4">
    <source>
        <dbReference type="ARBA" id="ARBA00022500"/>
    </source>
</evidence>
<dbReference type="CDD" id="cd06225">
    <property type="entry name" value="HAMP"/>
    <property type="match status" value="1"/>
</dbReference>
<feature type="domain" description="Methyl-accepting transducer" evidence="12">
    <location>
        <begin position="392"/>
        <end position="628"/>
    </location>
</feature>
<evidence type="ECO:0000256" key="5">
    <source>
        <dbReference type="ARBA" id="ARBA00022692"/>
    </source>
</evidence>
<dbReference type="InterPro" id="IPR004089">
    <property type="entry name" value="MCPsignal_dom"/>
</dbReference>
<evidence type="ECO:0000256" key="3">
    <source>
        <dbReference type="ARBA" id="ARBA00022481"/>
    </source>
</evidence>
<dbReference type="FunFam" id="1.10.287.950:FF:000001">
    <property type="entry name" value="Methyl-accepting chemotaxis sensory transducer"/>
    <property type="match status" value="1"/>
</dbReference>
<evidence type="ECO:0000313" key="16">
    <source>
        <dbReference type="Proteomes" id="UP000276615"/>
    </source>
</evidence>
<dbReference type="AlphaFoldDB" id="A0A3M4RSH0"/>
<evidence type="ECO:0000259" key="12">
    <source>
        <dbReference type="PROSITE" id="PS50111"/>
    </source>
</evidence>
<dbReference type="Pfam" id="PF00672">
    <property type="entry name" value="HAMP"/>
    <property type="match status" value="1"/>
</dbReference>
<protein>
    <submittedName>
        <fullName evidence="15">Methyl-accepting chemotaxis protein</fullName>
    </submittedName>
</protein>
<dbReference type="GO" id="GO:0005886">
    <property type="term" value="C:plasma membrane"/>
    <property type="evidence" value="ECO:0007669"/>
    <property type="project" value="UniProtKB-SubCell"/>
</dbReference>
<dbReference type="PANTHER" id="PTHR32089:SF120">
    <property type="entry name" value="METHYL-ACCEPTING CHEMOTAXIS PROTEIN TLPQ"/>
    <property type="match status" value="1"/>
</dbReference>
<keyword evidence="8 10" id="KW-0807">Transducer</keyword>
<evidence type="ECO:0000313" key="15">
    <source>
        <dbReference type="EMBL" id="RMR05416.1"/>
    </source>
</evidence>
<dbReference type="SUPFAM" id="SSF58104">
    <property type="entry name" value="Methyl-accepting chemotaxis protein (MCP) signaling domain"/>
    <property type="match status" value="1"/>
</dbReference>
<evidence type="ECO:0000256" key="10">
    <source>
        <dbReference type="PROSITE-ProRule" id="PRU00284"/>
    </source>
</evidence>
<evidence type="ECO:0000256" key="8">
    <source>
        <dbReference type="ARBA" id="ARBA00023224"/>
    </source>
</evidence>
<organism evidence="15 16">
    <name type="scientific">Pseudomonas syringae pv. primulae</name>
    <dbReference type="NCBI Taxonomy" id="251707"/>
    <lineage>
        <taxon>Bacteria</taxon>
        <taxon>Pseudomonadati</taxon>
        <taxon>Pseudomonadota</taxon>
        <taxon>Gammaproteobacteria</taxon>
        <taxon>Pseudomonadales</taxon>
        <taxon>Pseudomonadaceae</taxon>
        <taxon>Pseudomonas</taxon>
    </lineage>
</organism>
<comment type="similarity">
    <text evidence="9">Belongs to the methyl-accepting chemotaxis (MCP) protein family.</text>
</comment>
<keyword evidence="5 11" id="KW-0812">Transmembrane</keyword>
<dbReference type="Gene3D" id="1.10.287.950">
    <property type="entry name" value="Methyl-accepting chemotaxis protein"/>
    <property type="match status" value="1"/>
</dbReference>
<feature type="transmembrane region" description="Helical" evidence="11">
    <location>
        <begin position="33"/>
        <end position="53"/>
    </location>
</feature>
<dbReference type="PROSITE" id="PS50111">
    <property type="entry name" value="CHEMOTAXIS_TRANSDUC_2"/>
    <property type="match status" value="1"/>
</dbReference>
<dbReference type="SMART" id="SM01358">
    <property type="entry name" value="HBM"/>
    <property type="match status" value="1"/>
</dbReference>
<feature type="transmembrane region" description="Helical" evidence="11">
    <location>
        <begin position="313"/>
        <end position="333"/>
    </location>
</feature>
<feature type="domain" description="HAMP" evidence="13">
    <location>
        <begin position="334"/>
        <end position="387"/>
    </location>
</feature>
<keyword evidence="3" id="KW-0488">Methylation</keyword>
<evidence type="ECO:0000256" key="1">
    <source>
        <dbReference type="ARBA" id="ARBA00004651"/>
    </source>
</evidence>
<evidence type="ECO:0000259" key="13">
    <source>
        <dbReference type="PROSITE" id="PS50885"/>
    </source>
</evidence>
<evidence type="ECO:0000256" key="2">
    <source>
        <dbReference type="ARBA" id="ARBA00022475"/>
    </source>
</evidence>
<dbReference type="GO" id="GO:0007165">
    <property type="term" value="P:signal transduction"/>
    <property type="evidence" value="ECO:0007669"/>
    <property type="project" value="UniProtKB-KW"/>
</dbReference>
<dbReference type="InterPro" id="IPR003660">
    <property type="entry name" value="HAMP_dom"/>
</dbReference>
<evidence type="ECO:0000256" key="11">
    <source>
        <dbReference type="SAM" id="Phobius"/>
    </source>
</evidence>
<keyword evidence="7 11" id="KW-0472">Membrane</keyword>
<dbReference type="GO" id="GO:0006935">
    <property type="term" value="P:chemotaxis"/>
    <property type="evidence" value="ECO:0007669"/>
    <property type="project" value="UniProtKB-KW"/>
</dbReference>
<comment type="caution">
    <text evidence="15">The sequence shown here is derived from an EMBL/GenBank/DDBJ whole genome shotgun (WGS) entry which is preliminary data.</text>
</comment>
<gene>
    <name evidence="15" type="ORF">ALP92_02221</name>
</gene>
<accession>A0A3M4RSH0</accession>
<keyword evidence="6 11" id="KW-1133">Transmembrane helix</keyword>
<proteinExistence type="inferred from homology"/>
<sequence>MLDSRLTGESRPGPISPGFFKRALGDLPVGGKLAFGFALAVLVTIGVIATALVSQHSLFNGNEQLNKVMVINERVLRARVAENSFALSRADDQQQEIKQSLAVAVETLKSLLLEQKTPDKPWSGMLEAIDLYQAQFEAYAGLLNAGYLAQLGMQDQARTAAESFELVFLDLLDNLNGDARQAAISSDRLTDLDQTAALMRKLLSVRDREASFILEPDDDHRAAWDMAMADTQTAIDHLLTYLPPAQQQPLQMAKENLEQYRLRFDTFSDSQAESRLSAQKMRAQADQVLALARHASSEEQALMLNAGSRAEKLLLGAAVMAIVVSLLACWVIRRSIVSPLNEILILAKRVAAGRLGDPFFTVARKDELGDLQSTVHVMVASIRGLVSHMGSGIAQLGADTSELSLISAQTQRDVRQQLLETEQTLEAMCKVSATAEQVALNAERASIETEQARNRVSSGGEVVQRVTQQIIHLSGDIEASTDAMRHLRHESIQIGKALDVIKSVSEQTNLLALNAAIEAARAGEQGRGFAVVADEVRALSMSTRESTVQIEQLMQQLQNGADTAVERMESSRALTRNVVLLADHAATALDDISLAIASIDELNQHIAIAAESQRSLATQVALSMTRVREVSESSANVGERLERSSEGLRLLGQSLSETVGKFND</sequence>
<keyword evidence="2" id="KW-1003">Cell membrane</keyword>
<dbReference type="InterPro" id="IPR032255">
    <property type="entry name" value="HBM"/>
</dbReference>